<keyword evidence="1" id="KW-0472">Membrane</keyword>
<accession>A0A0L8HTA2</accession>
<keyword evidence="1" id="KW-1133">Transmembrane helix</keyword>
<gene>
    <name evidence="2" type="ORF">OCBIM_22006621mg</name>
</gene>
<organism evidence="2">
    <name type="scientific">Octopus bimaculoides</name>
    <name type="common">California two-spotted octopus</name>
    <dbReference type="NCBI Taxonomy" id="37653"/>
    <lineage>
        <taxon>Eukaryota</taxon>
        <taxon>Metazoa</taxon>
        <taxon>Spiralia</taxon>
        <taxon>Lophotrochozoa</taxon>
        <taxon>Mollusca</taxon>
        <taxon>Cephalopoda</taxon>
        <taxon>Coleoidea</taxon>
        <taxon>Octopodiformes</taxon>
        <taxon>Octopoda</taxon>
        <taxon>Incirrata</taxon>
        <taxon>Octopodidae</taxon>
        <taxon>Octopus</taxon>
    </lineage>
</organism>
<reference evidence="2" key="1">
    <citation type="submission" date="2015-07" db="EMBL/GenBank/DDBJ databases">
        <title>MeaNS - Measles Nucleotide Surveillance Program.</title>
        <authorList>
            <person name="Tran T."/>
            <person name="Druce J."/>
        </authorList>
    </citation>
    <scope>NUCLEOTIDE SEQUENCE</scope>
    <source>
        <strain evidence="2">UCB-OBI-ISO-001</strain>
        <tissue evidence="2">Gonad</tissue>
    </source>
</reference>
<name>A0A0L8HTA2_OCTBM</name>
<evidence type="ECO:0000256" key="1">
    <source>
        <dbReference type="SAM" id="Phobius"/>
    </source>
</evidence>
<feature type="transmembrane region" description="Helical" evidence="1">
    <location>
        <begin position="95"/>
        <end position="119"/>
    </location>
</feature>
<dbReference type="AlphaFoldDB" id="A0A0L8HTA2"/>
<feature type="transmembrane region" description="Helical" evidence="1">
    <location>
        <begin position="54"/>
        <end position="75"/>
    </location>
</feature>
<evidence type="ECO:0000313" key="2">
    <source>
        <dbReference type="EMBL" id="KOF92432.1"/>
    </source>
</evidence>
<dbReference type="EMBL" id="KQ417337">
    <property type="protein sequence ID" value="KOF92432.1"/>
    <property type="molecule type" value="Genomic_DNA"/>
</dbReference>
<proteinExistence type="predicted"/>
<sequence>MIKITSQPCSLDPYCIYCLFIADLQSIHLIRLCVGRNFETGTCFLLSSLLVPKAPISSVPFIPCCLCVPLTLSIYNSSANVDYCFFNSLLYWNYLLLLPQLLNFSIYYSLVILITACVYQLHRHFIVMMTFIVCLRHSFF</sequence>
<keyword evidence="1" id="KW-0812">Transmembrane</keyword>
<protein>
    <submittedName>
        <fullName evidence="2">Uncharacterized protein</fullName>
    </submittedName>
</protein>